<evidence type="ECO:0000313" key="4">
    <source>
        <dbReference type="EnsemblPlants" id="PAC:32936401.CDS.1"/>
    </source>
</evidence>
<accession>A0A2K1KZV9</accession>
<dbReference type="PaxDb" id="3218-PP1S7_44V6.1"/>
<protein>
    <submittedName>
        <fullName evidence="3 4">Uncharacterized protein</fullName>
    </submittedName>
</protein>
<keyword evidence="2" id="KW-1133">Transmembrane helix</keyword>
<dbReference type="Proteomes" id="UP000006727">
    <property type="component" value="Chromosome 2"/>
</dbReference>
<gene>
    <name evidence="3" type="ORF">PHYPA_002109</name>
</gene>
<name>A0A2K1KZV9_PHYPA</name>
<evidence type="ECO:0000256" key="2">
    <source>
        <dbReference type="SAM" id="Phobius"/>
    </source>
</evidence>
<organism evidence="3">
    <name type="scientific">Physcomitrium patens</name>
    <name type="common">Spreading-leaved earth moss</name>
    <name type="synonym">Physcomitrella patens</name>
    <dbReference type="NCBI Taxonomy" id="3218"/>
    <lineage>
        <taxon>Eukaryota</taxon>
        <taxon>Viridiplantae</taxon>
        <taxon>Streptophyta</taxon>
        <taxon>Embryophyta</taxon>
        <taxon>Bryophyta</taxon>
        <taxon>Bryophytina</taxon>
        <taxon>Bryopsida</taxon>
        <taxon>Funariidae</taxon>
        <taxon>Funariales</taxon>
        <taxon>Funariaceae</taxon>
        <taxon>Physcomitrium</taxon>
    </lineage>
</organism>
<dbReference type="AlphaFoldDB" id="A0A2K1KZV9"/>
<feature type="region of interest" description="Disordered" evidence="1">
    <location>
        <begin position="41"/>
        <end position="105"/>
    </location>
</feature>
<keyword evidence="2" id="KW-0472">Membrane</keyword>
<dbReference type="Gramene" id="Pp3c2_2730V3.2">
    <property type="protein sequence ID" value="PAC:32936402.CDS.1"/>
    <property type="gene ID" value="Pp3c2_2730"/>
</dbReference>
<evidence type="ECO:0000256" key="1">
    <source>
        <dbReference type="SAM" id="MobiDB-lite"/>
    </source>
</evidence>
<reference evidence="3 5" key="2">
    <citation type="journal article" date="2018" name="Plant J.">
        <title>The Physcomitrella patens chromosome-scale assembly reveals moss genome structure and evolution.</title>
        <authorList>
            <person name="Lang D."/>
            <person name="Ullrich K.K."/>
            <person name="Murat F."/>
            <person name="Fuchs J."/>
            <person name="Jenkins J."/>
            <person name="Haas F.B."/>
            <person name="Piednoel M."/>
            <person name="Gundlach H."/>
            <person name="Van Bel M."/>
            <person name="Meyberg R."/>
            <person name="Vives C."/>
            <person name="Morata J."/>
            <person name="Symeonidi A."/>
            <person name="Hiss M."/>
            <person name="Muchero W."/>
            <person name="Kamisugi Y."/>
            <person name="Saleh O."/>
            <person name="Blanc G."/>
            <person name="Decker E.L."/>
            <person name="van Gessel N."/>
            <person name="Grimwood J."/>
            <person name="Hayes R.D."/>
            <person name="Graham S.W."/>
            <person name="Gunter L.E."/>
            <person name="McDaniel S.F."/>
            <person name="Hoernstein S.N.W."/>
            <person name="Larsson A."/>
            <person name="Li F.W."/>
            <person name="Perroud P.F."/>
            <person name="Phillips J."/>
            <person name="Ranjan P."/>
            <person name="Rokshar D.S."/>
            <person name="Rothfels C.J."/>
            <person name="Schneider L."/>
            <person name="Shu S."/>
            <person name="Stevenson D.W."/>
            <person name="Thummler F."/>
            <person name="Tillich M."/>
            <person name="Villarreal Aguilar J.C."/>
            <person name="Widiez T."/>
            <person name="Wong G.K."/>
            <person name="Wymore A."/>
            <person name="Zhang Y."/>
            <person name="Zimmer A.D."/>
            <person name="Quatrano R.S."/>
            <person name="Mayer K.F.X."/>
            <person name="Goodstein D."/>
            <person name="Casacuberta J.M."/>
            <person name="Vandepoele K."/>
            <person name="Reski R."/>
            <person name="Cuming A.C."/>
            <person name="Tuskan G.A."/>
            <person name="Maumus F."/>
            <person name="Salse J."/>
            <person name="Schmutz J."/>
            <person name="Rensing S.A."/>
        </authorList>
    </citation>
    <scope>NUCLEOTIDE SEQUENCE [LARGE SCALE GENOMIC DNA]</scope>
    <source>
        <strain evidence="4 5">cv. Gransden 2004</strain>
    </source>
</reference>
<sequence>MAKFEIRALGIIVPFAAAFLIGFLCICRHKFFLWRLKGNSDSEQASAAGGPASKPEAAKHKKTVSIDVDKYEAPSDCEAGNRGAESESDSILMADPEKSRKSICG</sequence>
<dbReference type="EMBL" id="ABEU02000002">
    <property type="protein sequence ID" value="PNR59318.1"/>
    <property type="molecule type" value="Genomic_DNA"/>
</dbReference>
<keyword evidence="5" id="KW-1185">Reference proteome</keyword>
<evidence type="ECO:0000313" key="3">
    <source>
        <dbReference type="EMBL" id="PNR59318.1"/>
    </source>
</evidence>
<evidence type="ECO:0000313" key="5">
    <source>
        <dbReference type="Proteomes" id="UP000006727"/>
    </source>
</evidence>
<keyword evidence="2" id="KW-0812">Transmembrane</keyword>
<dbReference type="Gramene" id="Pp3c2_2730V3.1">
    <property type="protein sequence ID" value="PAC:32936401.CDS.1"/>
    <property type="gene ID" value="Pp3c2_2730"/>
</dbReference>
<dbReference type="EnsemblPlants" id="Pp3c2_2730V3.1">
    <property type="protein sequence ID" value="PAC:32936401.CDS.1"/>
    <property type="gene ID" value="Pp3c2_2730"/>
</dbReference>
<dbReference type="InParanoid" id="A0A2K1KZV9"/>
<reference evidence="4" key="3">
    <citation type="submission" date="2020-12" db="UniProtKB">
        <authorList>
            <consortium name="EnsemblPlants"/>
        </authorList>
    </citation>
    <scope>IDENTIFICATION</scope>
</reference>
<proteinExistence type="predicted"/>
<reference evidence="3 5" key="1">
    <citation type="journal article" date="2008" name="Science">
        <title>The Physcomitrella genome reveals evolutionary insights into the conquest of land by plants.</title>
        <authorList>
            <person name="Rensing S."/>
            <person name="Lang D."/>
            <person name="Zimmer A."/>
            <person name="Terry A."/>
            <person name="Salamov A."/>
            <person name="Shapiro H."/>
            <person name="Nishiyama T."/>
            <person name="Perroud P.-F."/>
            <person name="Lindquist E."/>
            <person name="Kamisugi Y."/>
            <person name="Tanahashi T."/>
            <person name="Sakakibara K."/>
            <person name="Fujita T."/>
            <person name="Oishi K."/>
            <person name="Shin-I T."/>
            <person name="Kuroki Y."/>
            <person name="Toyoda A."/>
            <person name="Suzuki Y."/>
            <person name="Hashimoto A."/>
            <person name="Yamaguchi K."/>
            <person name="Sugano A."/>
            <person name="Kohara Y."/>
            <person name="Fujiyama A."/>
            <person name="Anterola A."/>
            <person name="Aoki S."/>
            <person name="Ashton N."/>
            <person name="Barbazuk W.B."/>
            <person name="Barker E."/>
            <person name="Bennetzen J."/>
            <person name="Bezanilla M."/>
            <person name="Blankenship R."/>
            <person name="Cho S.H."/>
            <person name="Dutcher S."/>
            <person name="Estelle M."/>
            <person name="Fawcett J.A."/>
            <person name="Gundlach H."/>
            <person name="Hanada K."/>
            <person name="Heyl A."/>
            <person name="Hicks K.A."/>
            <person name="Hugh J."/>
            <person name="Lohr M."/>
            <person name="Mayer K."/>
            <person name="Melkozernov A."/>
            <person name="Murata T."/>
            <person name="Nelson D."/>
            <person name="Pils B."/>
            <person name="Prigge M."/>
            <person name="Reiss B."/>
            <person name="Renner T."/>
            <person name="Rombauts S."/>
            <person name="Rushton P."/>
            <person name="Sanderfoot A."/>
            <person name="Schween G."/>
            <person name="Shiu S.-H."/>
            <person name="Stueber K."/>
            <person name="Theodoulou F.L."/>
            <person name="Tu H."/>
            <person name="Van de Peer Y."/>
            <person name="Verrier P.J."/>
            <person name="Waters E."/>
            <person name="Wood A."/>
            <person name="Yang L."/>
            <person name="Cove D."/>
            <person name="Cuming A."/>
            <person name="Hasebe M."/>
            <person name="Lucas S."/>
            <person name="Mishler D.B."/>
            <person name="Reski R."/>
            <person name="Grigoriev I."/>
            <person name="Quatrano R.S."/>
            <person name="Boore J.L."/>
        </authorList>
    </citation>
    <scope>NUCLEOTIDE SEQUENCE [LARGE SCALE GENOMIC DNA]</scope>
    <source>
        <strain evidence="4 5">cv. Gransden 2004</strain>
    </source>
</reference>
<feature type="transmembrane region" description="Helical" evidence="2">
    <location>
        <begin position="6"/>
        <end position="27"/>
    </location>
</feature>
<feature type="compositionally biased region" description="Basic and acidic residues" evidence="1">
    <location>
        <begin position="95"/>
        <end position="105"/>
    </location>
</feature>
<dbReference type="EnsemblPlants" id="Pp3c2_2730V3.2">
    <property type="protein sequence ID" value="PAC:32936402.CDS.1"/>
    <property type="gene ID" value="Pp3c2_2730"/>
</dbReference>